<dbReference type="InterPro" id="IPR056777">
    <property type="entry name" value="Ycf2_N"/>
</dbReference>
<dbReference type="PANTHER" id="PTHR33078:SF100">
    <property type="entry name" value="PROTEIN YCF2"/>
    <property type="match status" value="1"/>
</dbReference>
<protein>
    <submittedName>
        <fullName evidence="8">Protein ycf2</fullName>
    </submittedName>
</protein>
<dbReference type="GO" id="GO:0005524">
    <property type="term" value="F:ATP binding"/>
    <property type="evidence" value="ECO:0007669"/>
    <property type="project" value="UniProtKB-KW"/>
</dbReference>
<keyword evidence="4" id="KW-0934">Plastid</keyword>
<feature type="domain" description="Ycf2 N-terminal" evidence="7">
    <location>
        <begin position="51"/>
        <end position="98"/>
    </location>
</feature>
<name>A0AAP0BA71_9ASPA</name>
<sequence>MNKIIRIQVRKLFEFESGFHIRIRIEFFLVKESLSSCSGTIRRFSRRNTISPSFGGNMLLGGAYGVKSIRSKKKYWKINLINLVSIIPNLINRIIFFEKYETSKSYKKNVNGDWIDEKIEFQVANSDSIDDEEREFFVQFSTLTTEKRIDKILLNLTYSDHLSNNSF</sequence>
<evidence type="ECO:0000256" key="3">
    <source>
        <dbReference type="ARBA" id="ARBA00009361"/>
    </source>
</evidence>
<comment type="subcellular location">
    <subcellularLocation>
        <location evidence="2">Plastid</location>
    </subcellularLocation>
</comment>
<dbReference type="EMBL" id="JBBWWQ010000013">
    <property type="protein sequence ID" value="KAK8934045.1"/>
    <property type="molecule type" value="Genomic_DNA"/>
</dbReference>
<gene>
    <name evidence="8" type="primary">ycf2-A</name>
    <name evidence="8" type="ORF">KSP39_PZI015509</name>
</gene>
<evidence type="ECO:0000256" key="6">
    <source>
        <dbReference type="ARBA" id="ARBA00022840"/>
    </source>
</evidence>
<evidence type="ECO:0000313" key="9">
    <source>
        <dbReference type="Proteomes" id="UP001418222"/>
    </source>
</evidence>
<comment type="caution">
    <text evidence="8">The sequence shown here is derived from an EMBL/GenBank/DDBJ whole genome shotgun (WGS) entry which is preliminary data.</text>
</comment>
<proteinExistence type="inferred from homology"/>
<evidence type="ECO:0000256" key="5">
    <source>
        <dbReference type="ARBA" id="ARBA00022741"/>
    </source>
</evidence>
<evidence type="ECO:0000259" key="7">
    <source>
        <dbReference type="Pfam" id="PF05695"/>
    </source>
</evidence>
<comment type="similarity">
    <text evidence="3">Belongs to the Ycf2 family.</text>
</comment>
<dbReference type="PANTHER" id="PTHR33078">
    <property type="entry name" value="PROTEIN YCF2-RELATED"/>
    <property type="match status" value="1"/>
</dbReference>
<evidence type="ECO:0000256" key="1">
    <source>
        <dbReference type="ARBA" id="ARBA00002329"/>
    </source>
</evidence>
<evidence type="ECO:0000256" key="4">
    <source>
        <dbReference type="ARBA" id="ARBA00022640"/>
    </source>
</evidence>
<keyword evidence="9" id="KW-1185">Reference proteome</keyword>
<reference evidence="8 9" key="1">
    <citation type="journal article" date="2022" name="Nat. Plants">
        <title>Genomes of leafy and leafless Platanthera orchids illuminate the evolution of mycoheterotrophy.</title>
        <authorList>
            <person name="Li M.H."/>
            <person name="Liu K.W."/>
            <person name="Li Z."/>
            <person name="Lu H.C."/>
            <person name="Ye Q.L."/>
            <person name="Zhang D."/>
            <person name="Wang J.Y."/>
            <person name="Li Y.F."/>
            <person name="Zhong Z.M."/>
            <person name="Liu X."/>
            <person name="Yu X."/>
            <person name="Liu D.K."/>
            <person name="Tu X.D."/>
            <person name="Liu B."/>
            <person name="Hao Y."/>
            <person name="Liao X.Y."/>
            <person name="Jiang Y.T."/>
            <person name="Sun W.H."/>
            <person name="Chen J."/>
            <person name="Chen Y.Q."/>
            <person name="Ai Y."/>
            <person name="Zhai J.W."/>
            <person name="Wu S.S."/>
            <person name="Zhou Z."/>
            <person name="Hsiao Y.Y."/>
            <person name="Wu W.L."/>
            <person name="Chen Y.Y."/>
            <person name="Lin Y.F."/>
            <person name="Hsu J.L."/>
            <person name="Li C.Y."/>
            <person name="Wang Z.W."/>
            <person name="Zhao X."/>
            <person name="Zhong W.Y."/>
            <person name="Ma X.K."/>
            <person name="Ma L."/>
            <person name="Huang J."/>
            <person name="Chen G.Z."/>
            <person name="Huang M.Z."/>
            <person name="Huang L."/>
            <person name="Peng D.H."/>
            <person name="Luo Y.B."/>
            <person name="Zou S.Q."/>
            <person name="Chen S.P."/>
            <person name="Lan S."/>
            <person name="Tsai W.C."/>
            <person name="Van de Peer Y."/>
            <person name="Liu Z.J."/>
        </authorList>
    </citation>
    <scope>NUCLEOTIDE SEQUENCE [LARGE SCALE GENOMIC DNA]</scope>
    <source>
        <strain evidence="8">Lor287</strain>
    </source>
</reference>
<evidence type="ECO:0000256" key="2">
    <source>
        <dbReference type="ARBA" id="ARBA00004474"/>
    </source>
</evidence>
<comment type="function">
    <text evidence="1">Probable ATPase of unknown function. Its presence in a non-photosynthetic plant (Epifagus virginiana) and experiments in tobacco indicate that it has an essential function which is probably not related to photosynthesis.</text>
</comment>
<accession>A0AAP0BA71</accession>
<keyword evidence="5" id="KW-0547">Nucleotide-binding</keyword>
<keyword evidence="6" id="KW-0067">ATP-binding</keyword>
<organism evidence="8 9">
    <name type="scientific">Platanthera zijinensis</name>
    <dbReference type="NCBI Taxonomy" id="2320716"/>
    <lineage>
        <taxon>Eukaryota</taxon>
        <taxon>Viridiplantae</taxon>
        <taxon>Streptophyta</taxon>
        <taxon>Embryophyta</taxon>
        <taxon>Tracheophyta</taxon>
        <taxon>Spermatophyta</taxon>
        <taxon>Magnoliopsida</taxon>
        <taxon>Liliopsida</taxon>
        <taxon>Asparagales</taxon>
        <taxon>Orchidaceae</taxon>
        <taxon>Orchidoideae</taxon>
        <taxon>Orchideae</taxon>
        <taxon>Orchidinae</taxon>
        <taxon>Platanthera</taxon>
    </lineage>
</organism>
<dbReference type="Pfam" id="PF05695">
    <property type="entry name" value="Ycf2"/>
    <property type="match status" value="1"/>
</dbReference>
<dbReference type="GO" id="GO:0009536">
    <property type="term" value="C:plastid"/>
    <property type="evidence" value="ECO:0007669"/>
    <property type="project" value="UniProtKB-SubCell"/>
</dbReference>
<dbReference type="AlphaFoldDB" id="A0AAP0BA71"/>
<evidence type="ECO:0000313" key="8">
    <source>
        <dbReference type="EMBL" id="KAK8934045.1"/>
    </source>
</evidence>
<dbReference type="Proteomes" id="UP001418222">
    <property type="component" value="Unassembled WGS sequence"/>
</dbReference>